<evidence type="ECO:0000313" key="17">
    <source>
        <dbReference type="Proteomes" id="UP000038830"/>
    </source>
</evidence>
<gene>
    <name evidence="16" type="primary">THI6</name>
    <name evidence="16" type="ORF">BN1211_5280</name>
</gene>
<keyword evidence="11" id="KW-0784">Thiamine biosynthesis</keyword>
<comment type="catalytic activity">
    <reaction evidence="1">
        <text>5-(2-hydroxyethyl)-4-methylthiazole + ATP = 4-methyl-5-(2-phosphooxyethyl)-thiazole + ADP + H(+)</text>
        <dbReference type="Rhea" id="RHEA:24212"/>
        <dbReference type="ChEBI" id="CHEBI:15378"/>
        <dbReference type="ChEBI" id="CHEBI:17957"/>
        <dbReference type="ChEBI" id="CHEBI:30616"/>
        <dbReference type="ChEBI" id="CHEBI:58296"/>
        <dbReference type="ChEBI" id="CHEBI:456216"/>
        <dbReference type="EC" id="2.7.1.50"/>
    </reaction>
</comment>
<protein>
    <submittedName>
        <fullName evidence="16">THI6 protein</fullName>
    </submittedName>
</protein>
<evidence type="ECO:0000256" key="1">
    <source>
        <dbReference type="ARBA" id="ARBA00001771"/>
    </source>
</evidence>
<comment type="cofactor">
    <cofactor evidence="2">
        <name>Mg(2+)</name>
        <dbReference type="ChEBI" id="CHEBI:18420"/>
    </cofactor>
</comment>
<keyword evidence="10" id="KW-0460">Magnesium</keyword>
<evidence type="ECO:0000256" key="2">
    <source>
        <dbReference type="ARBA" id="ARBA00001946"/>
    </source>
</evidence>
<dbReference type="Pfam" id="PF02110">
    <property type="entry name" value="HK"/>
    <property type="match status" value="1"/>
</dbReference>
<keyword evidence="5" id="KW-0808">Transferase</keyword>
<evidence type="ECO:0000256" key="11">
    <source>
        <dbReference type="ARBA" id="ARBA00022977"/>
    </source>
</evidence>
<comment type="catalytic activity">
    <reaction evidence="13">
        <text>2-(2-carboxy-4-methylthiazol-5-yl)ethyl phosphate + 4-amino-2-methyl-5-(diphosphooxymethyl)pyrimidine + 2 H(+) = thiamine phosphate + CO2 + diphosphate</text>
        <dbReference type="Rhea" id="RHEA:47848"/>
        <dbReference type="ChEBI" id="CHEBI:15378"/>
        <dbReference type="ChEBI" id="CHEBI:16526"/>
        <dbReference type="ChEBI" id="CHEBI:33019"/>
        <dbReference type="ChEBI" id="CHEBI:37575"/>
        <dbReference type="ChEBI" id="CHEBI:57841"/>
        <dbReference type="ChEBI" id="CHEBI:62890"/>
        <dbReference type="EC" id="2.5.1.3"/>
    </reaction>
</comment>
<keyword evidence="9" id="KW-0067">ATP-binding</keyword>
<name>A0A0H5C8T5_CYBJN</name>
<dbReference type="HAMAP" id="MF_00097">
    <property type="entry name" value="TMP_synthase"/>
    <property type="match status" value="1"/>
</dbReference>
<comment type="catalytic activity">
    <reaction evidence="14">
        <text>2-[(2R,5Z)-2-carboxy-4-methylthiazol-5(2H)-ylidene]ethyl phosphate + 4-amino-2-methyl-5-(diphosphooxymethyl)pyrimidine + 2 H(+) = thiamine phosphate + CO2 + diphosphate</text>
        <dbReference type="Rhea" id="RHEA:47844"/>
        <dbReference type="ChEBI" id="CHEBI:15378"/>
        <dbReference type="ChEBI" id="CHEBI:16526"/>
        <dbReference type="ChEBI" id="CHEBI:33019"/>
        <dbReference type="ChEBI" id="CHEBI:37575"/>
        <dbReference type="ChEBI" id="CHEBI:57841"/>
        <dbReference type="ChEBI" id="CHEBI:62899"/>
        <dbReference type="EC" id="2.5.1.3"/>
    </reaction>
</comment>
<dbReference type="InterPro" id="IPR000417">
    <property type="entry name" value="Hyethyz_kinase"/>
</dbReference>
<evidence type="ECO:0000256" key="4">
    <source>
        <dbReference type="ARBA" id="ARBA00005165"/>
    </source>
</evidence>
<evidence type="ECO:0000256" key="14">
    <source>
        <dbReference type="ARBA" id="ARBA00047883"/>
    </source>
</evidence>
<dbReference type="PRINTS" id="PR01099">
    <property type="entry name" value="HYETHTZKNASE"/>
</dbReference>
<evidence type="ECO:0000259" key="15">
    <source>
        <dbReference type="Pfam" id="PF02581"/>
    </source>
</evidence>
<proteinExistence type="inferred from homology"/>
<evidence type="ECO:0000313" key="16">
    <source>
        <dbReference type="EMBL" id="CEP24457.1"/>
    </source>
</evidence>
<dbReference type="AlphaFoldDB" id="A0A0H5C8T5"/>
<dbReference type="CDD" id="cd00564">
    <property type="entry name" value="TMP_TenI"/>
    <property type="match status" value="1"/>
</dbReference>
<dbReference type="InterPro" id="IPR013785">
    <property type="entry name" value="Aldolase_TIM"/>
</dbReference>
<dbReference type="SUPFAM" id="SSF51391">
    <property type="entry name" value="Thiamin phosphate synthase"/>
    <property type="match status" value="1"/>
</dbReference>
<dbReference type="GO" id="GO:0000287">
    <property type="term" value="F:magnesium ion binding"/>
    <property type="evidence" value="ECO:0007669"/>
    <property type="project" value="InterPro"/>
</dbReference>
<keyword evidence="8" id="KW-0418">Kinase</keyword>
<evidence type="ECO:0000256" key="3">
    <source>
        <dbReference type="ARBA" id="ARBA00004868"/>
    </source>
</evidence>
<organism evidence="16 17">
    <name type="scientific">Cyberlindnera jadinii (strain ATCC 18201 / CBS 1600 / BCRC 20928 / JCM 3617 / NBRC 0987 / NRRL Y-1542)</name>
    <name type="common">Torula yeast</name>
    <name type="synonym">Candida utilis</name>
    <dbReference type="NCBI Taxonomy" id="983966"/>
    <lineage>
        <taxon>Eukaryota</taxon>
        <taxon>Fungi</taxon>
        <taxon>Dikarya</taxon>
        <taxon>Ascomycota</taxon>
        <taxon>Saccharomycotina</taxon>
        <taxon>Saccharomycetes</taxon>
        <taxon>Phaffomycetales</taxon>
        <taxon>Phaffomycetaceae</taxon>
        <taxon>Cyberlindnera</taxon>
    </lineage>
</organism>
<evidence type="ECO:0000256" key="12">
    <source>
        <dbReference type="ARBA" id="ARBA00047334"/>
    </source>
</evidence>
<comment type="catalytic activity">
    <reaction evidence="12">
        <text>4-methyl-5-(2-phosphooxyethyl)-thiazole + 4-amino-2-methyl-5-(diphosphooxymethyl)pyrimidine + H(+) = thiamine phosphate + diphosphate</text>
        <dbReference type="Rhea" id="RHEA:22328"/>
        <dbReference type="ChEBI" id="CHEBI:15378"/>
        <dbReference type="ChEBI" id="CHEBI:33019"/>
        <dbReference type="ChEBI" id="CHEBI:37575"/>
        <dbReference type="ChEBI" id="CHEBI:57841"/>
        <dbReference type="ChEBI" id="CHEBI:58296"/>
        <dbReference type="EC" id="2.5.1.3"/>
    </reaction>
</comment>
<reference evidence="17" key="1">
    <citation type="journal article" date="2015" name="J. Biotechnol.">
        <title>The structure of the Cyberlindnera jadinii genome and its relation to Candida utilis analyzed by the occurrence of single nucleotide polymorphisms.</title>
        <authorList>
            <person name="Rupp O."/>
            <person name="Brinkrolf K."/>
            <person name="Buerth C."/>
            <person name="Kunigo M."/>
            <person name="Schneider J."/>
            <person name="Jaenicke S."/>
            <person name="Goesmann A."/>
            <person name="Puehler A."/>
            <person name="Jaeger K.-E."/>
            <person name="Ernst J.F."/>
        </authorList>
    </citation>
    <scope>NUCLEOTIDE SEQUENCE [LARGE SCALE GENOMIC DNA]</scope>
    <source>
        <strain evidence="17">ATCC 18201 / CBS 1600 / BCRC 20928 / JCM 3617 / NBRC 0987 / NRRL Y-1542</strain>
    </source>
</reference>
<dbReference type="Pfam" id="PF02581">
    <property type="entry name" value="TMP-TENI"/>
    <property type="match status" value="1"/>
</dbReference>
<keyword evidence="6" id="KW-0479">Metal-binding</keyword>
<dbReference type="GO" id="GO:0005524">
    <property type="term" value="F:ATP binding"/>
    <property type="evidence" value="ECO:0007669"/>
    <property type="project" value="UniProtKB-KW"/>
</dbReference>
<comment type="pathway">
    <text evidence="4">Cofactor biosynthesis; thiamine diphosphate biosynthesis; thiamine phosphate from 4-amino-2-methyl-5-diphosphomethylpyrimidine and 4-methyl-5-(2-phosphoethyl)-thiazole: step 1/1.</text>
</comment>
<feature type="domain" description="Thiamine phosphate synthase/TenI" evidence="15">
    <location>
        <begin position="10"/>
        <end position="200"/>
    </location>
</feature>
<keyword evidence="7" id="KW-0547">Nucleotide-binding</keyword>
<dbReference type="InterPro" id="IPR036206">
    <property type="entry name" value="ThiamineP_synth_sf"/>
</dbReference>
<dbReference type="Gene3D" id="3.40.1190.20">
    <property type="match status" value="1"/>
</dbReference>
<dbReference type="GO" id="GO:0009229">
    <property type="term" value="P:thiamine diphosphate biosynthetic process"/>
    <property type="evidence" value="ECO:0007669"/>
    <property type="project" value="UniProtKB-UniPathway"/>
</dbReference>
<dbReference type="NCBIfam" id="TIGR00693">
    <property type="entry name" value="thiE"/>
    <property type="match status" value="1"/>
</dbReference>
<accession>A0A0H5C8T5</accession>
<evidence type="ECO:0000256" key="13">
    <source>
        <dbReference type="ARBA" id="ARBA00047851"/>
    </source>
</evidence>
<dbReference type="Gene3D" id="3.20.20.70">
    <property type="entry name" value="Aldolase class I"/>
    <property type="match status" value="1"/>
</dbReference>
<dbReference type="GO" id="GO:0005737">
    <property type="term" value="C:cytoplasm"/>
    <property type="evidence" value="ECO:0007669"/>
    <property type="project" value="TreeGrafter"/>
</dbReference>
<evidence type="ECO:0000256" key="7">
    <source>
        <dbReference type="ARBA" id="ARBA00022741"/>
    </source>
</evidence>
<evidence type="ECO:0000256" key="9">
    <source>
        <dbReference type="ARBA" id="ARBA00022840"/>
    </source>
</evidence>
<dbReference type="InterPro" id="IPR022998">
    <property type="entry name" value="ThiamineP_synth_TenI"/>
</dbReference>
<dbReference type="InterPro" id="IPR034291">
    <property type="entry name" value="TMP_synthase"/>
</dbReference>
<sequence length="500" mass="53882">MVKHPVDYSFYFVTDPTNENYIDVIQQCVDNGATIVQLREKHLDTGALVAKAREVHEITQKAGIPLIINDRVDVCLAMGAEGVHVGFDDMIPCEARRLLGPDKILGVSVHDLDELKFVLEDGSADYIGIGAVYDTSTKKLKQAPTGPQGVKKIIKYLVDHKIELPSVIIGGLSVENSAPSIIQSSYKGVKTNGVAVVSCISQAAHPGEASKQLRSNLDAVYKTHIPQVIQSIYKWPPVILHVTNTVVQNFSANVTLAIGASPIMSYEDSEFADLSLIPGSAVVVNTGSPKVSDTMYATALHTFKSNGKHVVFDPVGCGATGFRRALNKELFLKYKPNIVKCNAGEIISLIKLCEGSDGSEETTVRGVDSTVLTEPLELIALLKQFCSKYRCIAAITGEVDVVCSPDGHAATVTGGDHLLTRITGTGCSLSGVVASYVAHVPLDDLDTVFHRTVDALASYKHCGRRASLNSKGPGSFQAQFLNELYNLKNITTLECVIEYH</sequence>
<dbReference type="CDD" id="cd01170">
    <property type="entry name" value="THZ_kinase"/>
    <property type="match status" value="1"/>
</dbReference>
<dbReference type="InterPro" id="IPR029056">
    <property type="entry name" value="Ribokinase-like"/>
</dbReference>
<dbReference type="UniPathway" id="UPA00060">
    <property type="reaction ID" value="UER00139"/>
</dbReference>
<dbReference type="PANTHER" id="PTHR20857:SF23">
    <property type="entry name" value="THIAMINE BIOSYNTHETIC BIFUNCTIONAL ENZYME"/>
    <property type="match status" value="1"/>
</dbReference>
<dbReference type="PANTHER" id="PTHR20857">
    <property type="entry name" value="THIAMINE-PHOSPHATE PYROPHOSPHORYLASE"/>
    <property type="match status" value="1"/>
</dbReference>
<evidence type="ECO:0000256" key="8">
    <source>
        <dbReference type="ARBA" id="ARBA00022777"/>
    </source>
</evidence>
<dbReference type="Proteomes" id="UP000038830">
    <property type="component" value="Unassembled WGS sequence"/>
</dbReference>
<evidence type="ECO:0000256" key="5">
    <source>
        <dbReference type="ARBA" id="ARBA00022679"/>
    </source>
</evidence>
<dbReference type="GO" id="GO:0004789">
    <property type="term" value="F:thiamine-phosphate diphosphorylase activity"/>
    <property type="evidence" value="ECO:0007669"/>
    <property type="project" value="UniProtKB-EC"/>
</dbReference>
<comment type="pathway">
    <text evidence="3">Cofactor biosynthesis; thiamine diphosphate biosynthesis; 4-methyl-5-(2-phosphoethyl)-thiazole from 5-(2-hydroxyethyl)-4-methylthiazole: step 1/1.</text>
</comment>
<dbReference type="EMBL" id="CDQK01000006">
    <property type="protein sequence ID" value="CEP24457.1"/>
    <property type="molecule type" value="Genomic_DNA"/>
</dbReference>
<dbReference type="GO" id="GO:0004417">
    <property type="term" value="F:hydroxyethylthiazole kinase activity"/>
    <property type="evidence" value="ECO:0007669"/>
    <property type="project" value="UniProtKB-EC"/>
</dbReference>
<dbReference type="GO" id="GO:0009228">
    <property type="term" value="P:thiamine biosynthetic process"/>
    <property type="evidence" value="ECO:0007669"/>
    <property type="project" value="UniProtKB-KW"/>
</dbReference>
<evidence type="ECO:0000256" key="10">
    <source>
        <dbReference type="ARBA" id="ARBA00022842"/>
    </source>
</evidence>
<dbReference type="SUPFAM" id="SSF53613">
    <property type="entry name" value="Ribokinase-like"/>
    <property type="match status" value="1"/>
</dbReference>
<evidence type="ECO:0000256" key="6">
    <source>
        <dbReference type="ARBA" id="ARBA00022723"/>
    </source>
</evidence>